<keyword evidence="8" id="KW-1185">Reference proteome</keyword>
<dbReference type="Gene3D" id="3.40.50.300">
    <property type="entry name" value="P-loop containing nucleotide triphosphate hydrolases"/>
    <property type="match status" value="1"/>
</dbReference>
<dbReference type="PRINTS" id="PR00449">
    <property type="entry name" value="RASTRNSFRMNG"/>
</dbReference>
<dbReference type="GO" id="GO:0003925">
    <property type="term" value="F:G protein activity"/>
    <property type="evidence" value="ECO:0007669"/>
    <property type="project" value="UniProtKB-EC"/>
</dbReference>
<dbReference type="SMART" id="SM00173">
    <property type="entry name" value="RAS"/>
    <property type="match status" value="1"/>
</dbReference>
<accession>A0A9P1INX7</accession>
<comment type="caution">
    <text evidence="5">Lacks conserved residue(s) required for the propagation of feature annotation.</text>
</comment>
<dbReference type="GO" id="GO:0005525">
    <property type="term" value="F:GTP binding"/>
    <property type="evidence" value="ECO:0007669"/>
    <property type="project" value="InterPro"/>
</dbReference>
<dbReference type="OrthoDB" id="265044at2759"/>
<reference evidence="7" key="1">
    <citation type="submission" date="2022-11" db="EMBL/GenBank/DDBJ databases">
        <authorList>
            <person name="Kikuchi T."/>
        </authorList>
    </citation>
    <scope>NUCLEOTIDE SEQUENCE</scope>
    <source>
        <strain evidence="7">PS1010</strain>
    </source>
</reference>
<protein>
    <recommendedName>
        <fullName evidence="2">small monomeric GTPase</fullName>
        <ecNumber evidence="2">3.6.5.2</ecNumber>
    </recommendedName>
</protein>
<evidence type="ECO:0000256" key="4">
    <source>
        <dbReference type="ARBA" id="ARBA00048098"/>
    </source>
</evidence>
<dbReference type="Proteomes" id="UP001152747">
    <property type="component" value="Unassembled WGS sequence"/>
</dbReference>
<dbReference type="Pfam" id="PF00071">
    <property type="entry name" value="Ras"/>
    <property type="match status" value="1"/>
</dbReference>
<evidence type="ECO:0000313" key="7">
    <source>
        <dbReference type="EMBL" id="CAI5447749.1"/>
    </source>
</evidence>
<dbReference type="InterPro" id="IPR051065">
    <property type="entry name" value="Ras-related_GTPase"/>
</dbReference>
<evidence type="ECO:0000256" key="3">
    <source>
        <dbReference type="ARBA" id="ARBA00022801"/>
    </source>
</evidence>
<dbReference type="InterPro" id="IPR001627">
    <property type="entry name" value="Semap_dom"/>
</dbReference>
<dbReference type="PROSITE" id="PS51421">
    <property type="entry name" value="RAS"/>
    <property type="match status" value="1"/>
</dbReference>
<dbReference type="PANTHER" id="PTHR45704">
    <property type="entry name" value="RAS-LIKE FAMILY MEMBER 11"/>
    <property type="match status" value="1"/>
</dbReference>
<evidence type="ECO:0000256" key="5">
    <source>
        <dbReference type="PROSITE-ProRule" id="PRU00352"/>
    </source>
</evidence>
<comment type="catalytic activity">
    <reaction evidence="4">
        <text>GTP + H2O = GDP + phosphate + H(+)</text>
        <dbReference type="Rhea" id="RHEA:19669"/>
        <dbReference type="ChEBI" id="CHEBI:15377"/>
        <dbReference type="ChEBI" id="CHEBI:15378"/>
        <dbReference type="ChEBI" id="CHEBI:37565"/>
        <dbReference type="ChEBI" id="CHEBI:43474"/>
        <dbReference type="ChEBI" id="CHEBI:58189"/>
        <dbReference type="EC" id="3.6.5.2"/>
    </reaction>
</comment>
<organism evidence="7 8">
    <name type="scientific">Caenorhabditis angaria</name>
    <dbReference type="NCBI Taxonomy" id="860376"/>
    <lineage>
        <taxon>Eukaryota</taxon>
        <taxon>Metazoa</taxon>
        <taxon>Ecdysozoa</taxon>
        <taxon>Nematoda</taxon>
        <taxon>Chromadorea</taxon>
        <taxon>Rhabditida</taxon>
        <taxon>Rhabditina</taxon>
        <taxon>Rhabditomorpha</taxon>
        <taxon>Rhabditoidea</taxon>
        <taxon>Rhabditidae</taxon>
        <taxon>Peloderinae</taxon>
        <taxon>Caenorhabditis</taxon>
    </lineage>
</organism>
<dbReference type="AlphaFoldDB" id="A0A9P1INX7"/>
<comment type="similarity">
    <text evidence="1">Belongs to the small GTPase superfamily. Ras family.</text>
</comment>
<dbReference type="PROSITE" id="PS51419">
    <property type="entry name" value="RAB"/>
    <property type="match status" value="1"/>
</dbReference>
<dbReference type="InterPro" id="IPR001806">
    <property type="entry name" value="Small_GTPase"/>
</dbReference>
<keyword evidence="3" id="KW-0378">Hydrolase</keyword>
<dbReference type="InterPro" id="IPR027417">
    <property type="entry name" value="P-loop_NTPase"/>
</dbReference>
<name>A0A9P1INX7_9PELO</name>
<gene>
    <name evidence="7" type="ORF">CAMP_LOCUS10386</name>
</gene>
<evidence type="ECO:0000313" key="8">
    <source>
        <dbReference type="Proteomes" id="UP001152747"/>
    </source>
</evidence>
<comment type="caution">
    <text evidence="7">The sequence shown here is derived from an EMBL/GenBank/DDBJ whole genome shotgun (WGS) entry which is preliminary data.</text>
</comment>
<dbReference type="PROSITE" id="PS51004">
    <property type="entry name" value="SEMA"/>
    <property type="match status" value="1"/>
</dbReference>
<evidence type="ECO:0000256" key="1">
    <source>
        <dbReference type="ARBA" id="ARBA00008344"/>
    </source>
</evidence>
<dbReference type="EC" id="3.6.5.2" evidence="2"/>
<sequence length="129" mass="14857">MLNRYISFADAFVICYSISSRKSFERAFELFQLVGQRRNVSQIARVLVGCKCDASAFREVSASEANSLSAQLQCSFAETSSLENLNIFDVFDECVSQLNYIRILRRSNEDQEEWYRNSSKNASNWCCFL</sequence>
<dbReference type="SMART" id="SM00175">
    <property type="entry name" value="RAB"/>
    <property type="match status" value="1"/>
</dbReference>
<evidence type="ECO:0000259" key="6">
    <source>
        <dbReference type="PROSITE" id="PS51004"/>
    </source>
</evidence>
<dbReference type="EMBL" id="CANHGI010000004">
    <property type="protein sequence ID" value="CAI5447749.1"/>
    <property type="molecule type" value="Genomic_DNA"/>
</dbReference>
<feature type="domain" description="Sema" evidence="6">
    <location>
        <begin position="1"/>
        <end position="129"/>
    </location>
</feature>
<proteinExistence type="inferred from homology"/>
<dbReference type="SUPFAM" id="SSF52540">
    <property type="entry name" value="P-loop containing nucleoside triphosphate hydrolases"/>
    <property type="match status" value="1"/>
</dbReference>
<evidence type="ECO:0000256" key="2">
    <source>
        <dbReference type="ARBA" id="ARBA00011984"/>
    </source>
</evidence>